<evidence type="ECO:0000256" key="6">
    <source>
        <dbReference type="ARBA" id="ARBA00022989"/>
    </source>
</evidence>
<keyword evidence="7 8" id="KW-0472">Membrane</keyword>
<feature type="transmembrane region" description="Helical" evidence="8">
    <location>
        <begin position="214"/>
        <end position="235"/>
    </location>
</feature>
<comment type="caution">
    <text evidence="9">The sequence shown here is derived from an EMBL/GenBank/DDBJ whole genome shotgun (WGS) entry which is preliminary data.</text>
</comment>
<evidence type="ECO:0000256" key="8">
    <source>
        <dbReference type="SAM" id="Phobius"/>
    </source>
</evidence>
<dbReference type="EMBL" id="FRBG01000014">
    <property type="protein sequence ID" value="SHL18326.1"/>
    <property type="molecule type" value="Genomic_DNA"/>
</dbReference>
<feature type="transmembrane region" description="Helical" evidence="8">
    <location>
        <begin position="181"/>
        <end position="202"/>
    </location>
</feature>
<comment type="subcellular location">
    <subcellularLocation>
        <location evidence="1">Membrane</location>
        <topology evidence="1">Multi-pass membrane protein</topology>
    </subcellularLocation>
</comment>
<feature type="transmembrane region" description="Helical" evidence="8">
    <location>
        <begin position="78"/>
        <end position="99"/>
    </location>
</feature>
<organism evidence="9 11">
    <name type="scientific">Alkalithermobacter thermoalcaliphilus JW-YL-7 = DSM 7308</name>
    <dbReference type="NCBI Taxonomy" id="1121328"/>
    <lineage>
        <taxon>Bacteria</taxon>
        <taxon>Bacillati</taxon>
        <taxon>Bacillota</taxon>
        <taxon>Clostridia</taxon>
        <taxon>Peptostreptococcales</taxon>
        <taxon>Tepidibacteraceae</taxon>
        <taxon>Alkalithermobacter</taxon>
    </lineage>
</organism>
<dbReference type="RefSeq" id="WP_066071912.1">
    <property type="nucleotide sequence ID" value="NZ_FRBG01000014.1"/>
</dbReference>
<feature type="transmembrane region" description="Helical" evidence="8">
    <location>
        <begin position="12"/>
        <end position="31"/>
    </location>
</feature>
<dbReference type="Proteomes" id="UP000092605">
    <property type="component" value="Unassembled WGS sequence"/>
</dbReference>
<feature type="transmembrane region" description="Helical" evidence="8">
    <location>
        <begin position="332"/>
        <end position="351"/>
    </location>
</feature>
<reference evidence="10 12" key="2">
    <citation type="submission" date="2016-11" db="EMBL/GenBank/DDBJ databases">
        <authorList>
            <person name="Varghese N."/>
            <person name="Submissions S."/>
        </authorList>
    </citation>
    <scope>NUCLEOTIDE SEQUENCE [LARGE SCALE GENOMIC DNA]</scope>
    <source>
        <strain evidence="10 12">DSM 7308</strain>
    </source>
</reference>
<evidence type="ECO:0000256" key="1">
    <source>
        <dbReference type="ARBA" id="ARBA00004141"/>
    </source>
</evidence>
<evidence type="ECO:0000256" key="5">
    <source>
        <dbReference type="ARBA" id="ARBA00022692"/>
    </source>
</evidence>
<dbReference type="GO" id="GO:0009847">
    <property type="term" value="P:spore germination"/>
    <property type="evidence" value="ECO:0007669"/>
    <property type="project" value="InterPro"/>
</dbReference>
<evidence type="ECO:0000256" key="2">
    <source>
        <dbReference type="ARBA" id="ARBA00007998"/>
    </source>
</evidence>
<dbReference type="PATRIC" id="fig|1121328.3.peg.1754"/>
<keyword evidence="3" id="KW-0813">Transport</keyword>
<feature type="transmembrane region" description="Helical" evidence="8">
    <location>
        <begin position="138"/>
        <end position="161"/>
    </location>
</feature>
<evidence type="ECO:0000313" key="11">
    <source>
        <dbReference type="Proteomes" id="UP000092605"/>
    </source>
</evidence>
<comment type="similarity">
    <text evidence="2">Belongs to the amino acid-polyamine-organocation (APC) superfamily. Spore germination protein (SGP) (TC 2.A.3.9) family.</text>
</comment>
<keyword evidence="6 8" id="KW-1133">Transmembrane helix</keyword>
<evidence type="ECO:0000256" key="7">
    <source>
        <dbReference type="ARBA" id="ARBA00023136"/>
    </source>
</evidence>
<sequence>MIKDNKISASQLMFLVIAFLFSDYSIVMPSRNVKQDMWLAFIIAAVIGTILITIYLYIYKLNPSKNLIQILKEHFGSIIGSIIGLFYVWYFLHLAALITRTSSEYMVVTNYPETPATFISILYVLVLAYGIRKGIEVIARAAGIFVPILISLVVLTMFLLISEYNVKNVLPFLEGGIMPVLKASFSTVTFPFGEAVVFLMIFPSINKDKEVFKATYSGIFLVSLVLLAIILRDIFALGSDILNIHVFPPHTSASLIPSVVLDPIVSVNLLFGGGGATILCMYAAITGIAQIFNLKEYKVLVLPISLFVISLSAWLYDSYPQLVATAAKLHPYYAMPFQIIIPIILLIISMIKNKKTQKSEI</sequence>
<feature type="transmembrane region" description="Helical" evidence="8">
    <location>
        <begin position="297"/>
        <end position="316"/>
    </location>
</feature>
<dbReference type="Proteomes" id="UP000323392">
    <property type="component" value="Unassembled WGS sequence"/>
</dbReference>
<dbReference type="AlphaFoldDB" id="A0A150FSW3"/>
<dbReference type="NCBIfam" id="TIGR00912">
    <property type="entry name" value="2A0309"/>
    <property type="match status" value="1"/>
</dbReference>
<dbReference type="GO" id="GO:0016020">
    <property type="term" value="C:membrane"/>
    <property type="evidence" value="ECO:0007669"/>
    <property type="project" value="UniProtKB-SubCell"/>
</dbReference>
<feature type="transmembrane region" description="Helical" evidence="8">
    <location>
        <begin position="37"/>
        <end position="58"/>
    </location>
</feature>
<reference evidence="9 11" key="1">
    <citation type="submission" date="2016-02" db="EMBL/GenBank/DDBJ databases">
        <title>Draft genome sequence for Clostridium paradoxum JW-YL-7.</title>
        <authorList>
            <person name="Utturkar S.M."/>
            <person name="Lancaster A."/>
            <person name="Poole F.L."/>
            <person name="Adams M.W."/>
            <person name="Brown S.D."/>
        </authorList>
    </citation>
    <scope>NUCLEOTIDE SEQUENCE [LARGE SCALE GENOMIC DNA]</scope>
    <source>
        <strain evidence="9 11">JW-YL-7</strain>
    </source>
</reference>
<evidence type="ECO:0000313" key="9">
    <source>
        <dbReference type="EMBL" id="KXZ40668.1"/>
    </source>
</evidence>
<accession>A0A150FSW3</accession>
<keyword evidence="5 8" id="KW-0812">Transmembrane</keyword>
<dbReference type="STRING" id="1121328.JWYL7_1743"/>
<dbReference type="Pfam" id="PF03845">
    <property type="entry name" value="Spore_permease"/>
    <property type="match status" value="1"/>
</dbReference>
<evidence type="ECO:0000256" key="3">
    <source>
        <dbReference type="ARBA" id="ARBA00022448"/>
    </source>
</evidence>
<dbReference type="EMBL" id="LSFY01000001">
    <property type="protein sequence ID" value="KXZ40668.1"/>
    <property type="molecule type" value="Genomic_DNA"/>
</dbReference>
<evidence type="ECO:0000313" key="10">
    <source>
        <dbReference type="EMBL" id="SHL18326.1"/>
    </source>
</evidence>
<gene>
    <name evidence="9" type="ORF">JWYL7_1743</name>
    <name evidence="10" type="ORF">SAMN05661008_01619</name>
</gene>
<evidence type="ECO:0000256" key="4">
    <source>
        <dbReference type="ARBA" id="ARBA00022544"/>
    </source>
</evidence>
<keyword evidence="12" id="KW-1185">Reference proteome</keyword>
<keyword evidence="4" id="KW-0309">Germination</keyword>
<dbReference type="InterPro" id="IPR004761">
    <property type="entry name" value="Spore_GerAB"/>
</dbReference>
<feature type="transmembrane region" description="Helical" evidence="8">
    <location>
        <begin position="114"/>
        <end position="131"/>
    </location>
</feature>
<dbReference type="OrthoDB" id="1675410at2"/>
<evidence type="ECO:0000313" key="12">
    <source>
        <dbReference type="Proteomes" id="UP000323392"/>
    </source>
</evidence>
<dbReference type="PANTHER" id="PTHR34975">
    <property type="entry name" value="SPORE GERMINATION PROTEIN A2"/>
    <property type="match status" value="1"/>
</dbReference>
<dbReference type="PANTHER" id="PTHR34975:SF2">
    <property type="entry name" value="SPORE GERMINATION PROTEIN A2"/>
    <property type="match status" value="1"/>
</dbReference>
<proteinExistence type="inferred from homology"/>
<protein>
    <submittedName>
        <fullName evidence="9 10">Spore germination protein</fullName>
    </submittedName>
</protein>
<feature type="transmembrane region" description="Helical" evidence="8">
    <location>
        <begin position="264"/>
        <end position="285"/>
    </location>
</feature>
<name>A0A150FSW3_CLOPD</name>